<dbReference type="InterPro" id="IPR001841">
    <property type="entry name" value="Znf_RING"/>
</dbReference>
<dbReference type="PROSITE" id="PS50089">
    <property type="entry name" value="ZF_RING_2"/>
    <property type="match status" value="1"/>
</dbReference>
<name>A0A8T1W4Q8_9STRA</name>
<organism evidence="4 5">
    <name type="scientific">Phytophthora pseudosyringae</name>
    <dbReference type="NCBI Taxonomy" id="221518"/>
    <lineage>
        <taxon>Eukaryota</taxon>
        <taxon>Sar</taxon>
        <taxon>Stramenopiles</taxon>
        <taxon>Oomycota</taxon>
        <taxon>Peronosporomycetes</taxon>
        <taxon>Peronosporales</taxon>
        <taxon>Peronosporaceae</taxon>
        <taxon>Phytophthora</taxon>
    </lineage>
</organism>
<dbReference type="Proteomes" id="UP000694044">
    <property type="component" value="Unassembled WGS sequence"/>
</dbReference>
<feature type="region of interest" description="Disordered" evidence="2">
    <location>
        <begin position="1"/>
        <end position="50"/>
    </location>
</feature>
<accession>A0A8T1W4Q8</accession>
<evidence type="ECO:0000256" key="1">
    <source>
        <dbReference type="PROSITE-ProRule" id="PRU00175"/>
    </source>
</evidence>
<evidence type="ECO:0000256" key="2">
    <source>
        <dbReference type="SAM" id="MobiDB-lite"/>
    </source>
</evidence>
<dbReference type="EMBL" id="JAGDFM010000086">
    <property type="protein sequence ID" value="KAG7387103.1"/>
    <property type="molecule type" value="Genomic_DNA"/>
</dbReference>
<comment type="caution">
    <text evidence="4">The sequence shown here is derived from an EMBL/GenBank/DDBJ whole genome shotgun (WGS) entry which is preliminary data.</text>
</comment>
<dbReference type="AlphaFoldDB" id="A0A8T1W4Q8"/>
<dbReference type="OrthoDB" id="199205at2759"/>
<evidence type="ECO:0000313" key="5">
    <source>
        <dbReference type="Proteomes" id="UP000694044"/>
    </source>
</evidence>
<feature type="region of interest" description="Disordered" evidence="2">
    <location>
        <begin position="265"/>
        <end position="287"/>
    </location>
</feature>
<keyword evidence="1" id="KW-0862">Zinc</keyword>
<dbReference type="GO" id="GO:0008270">
    <property type="term" value="F:zinc ion binding"/>
    <property type="evidence" value="ECO:0007669"/>
    <property type="project" value="UniProtKB-KW"/>
</dbReference>
<keyword evidence="1" id="KW-0479">Metal-binding</keyword>
<feature type="domain" description="RING-type" evidence="3">
    <location>
        <begin position="154"/>
        <end position="200"/>
    </location>
</feature>
<keyword evidence="1" id="KW-0863">Zinc-finger</keyword>
<gene>
    <name evidence="4" type="ORF">PHYPSEUDO_014757</name>
</gene>
<sequence>MVRAATIVPTVSDEYGDGIPSRHSHAGNSDEAEGAERSSEETNVPASPVAELQAENYLQAAFNGQISKAHPKPDDPIPSPLDRFLQQSDSNVAQHKPVPPIIGKSLLQRSQSAVIKKKKGVELTKNYAELVRDFRHLRPFARRPDGKYPADTLCVYCVNAKPTSVFFPCQHMCVCSVCIELNHISTDYSSSTDWCACPVCMADIRLILLHSGNEEEKYWKWVFEVKPCLPSQFKQVFKEAGKRLSKNAPPTRGRRSSFVTMFRRVPPPQEEAPKEPPPKPKVPVLGRRHSWQPGEVANVRNVAASNEQEESHNCAIL</sequence>
<evidence type="ECO:0000313" key="4">
    <source>
        <dbReference type="EMBL" id="KAG7387103.1"/>
    </source>
</evidence>
<reference evidence="4" key="1">
    <citation type="submission" date="2021-02" db="EMBL/GenBank/DDBJ databases">
        <authorList>
            <person name="Palmer J.M."/>
        </authorList>
    </citation>
    <scope>NUCLEOTIDE SEQUENCE</scope>
    <source>
        <strain evidence="4">SCRP734</strain>
    </source>
</reference>
<evidence type="ECO:0000259" key="3">
    <source>
        <dbReference type="PROSITE" id="PS50089"/>
    </source>
</evidence>
<protein>
    <recommendedName>
        <fullName evidence="3">RING-type domain-containing protein</fullName>
    </recommendedName>
</protein>
<proteinExistence type="predicted"/>
<keyword evidence="5" id="KW-1185">Reference proteome</keyword>